<proteinExistence type="predicted"/>
<dbReference type="EMBL" id="JBBKZT010000004">
    <property type="protein sequence ID" value="MEJ8847083.1"/>
    <property type="molecule type" value="Genomic_DNA"/>
</dbReference>
<reference evidence="1 2" key="1">
    <citation type="submission" date="2024-03" db="EMBL/GenBank/DDBJ databases">
        <title>Novel species of the genus Variovorax.</title>
        <authorList>
            <person name="Liu Q."/>
            <person name="Xin Y.-H."/>
        </authorList>
    </citation>
    <scope>NUCLEOTIDE SEQUENCE [LARGE SCALE GENOMIC DNA]</scope>
    <source>
        <strain evidence="1 2">KACC 18900</strain>
    </source>
</reference>
<name>A0ABU8WHT5_9BURK</name>
<dbReference type="RefSeq" id="WP_340342230.1">
    <property type="nucleotide sequence ID" value="NZ_JBBKZT010000004.1"/>
</dbReference>
<sequence>MLSIHFRRVAIHERNGELRPCAQSNEDFRGDRPVREVSIRAGFGGFRIQRSAIFSVISPERLTLFPKKISALKLFESRPFLS</sequence>
<organism evidence="1 2">
    <name type="scientific">Variovorax rhizosphaerae</name>
    <dbReference type="NCBI Taxonomy" id="1836200"/>
    <lineage>
        <taxon>Bacteria</taxon>
        <taxon>Pseudomonadati</taxon>
        <taxon>Pseudomonadota</taxon>
        <taxon>Betaproteobacteria</taxon>
        <taxon>Burkholderiales</taxon>
        <taxon>Comamonadaceae</taxon>
        <taxon>Variovorax</taxon>
    </lineage>
</organism>
<keyword evidence="2" id="KW-1185">Reference proteome</keyword>
<gene>
    <name evidence="1" type="ORF">WKW82_10505</name>
</gene>
<evidence type="ECO:0000313" key="1">
    <source>
        <dbReference type="EMBL" id="MEJ8847083.1"/>
    </source>
</evidence>
<protein>
    <submittedName>
        <fullName evidence="1">Uncharacterized protein</fullName>
    </submittedName>
</protein>
<dbReference type="Proteomes" id="UP001385892">
    <property type="component" value="Unassembled WGS sequence"/>
</dbReference>
<evidence type="ECO:0000313" key="2">
    <source>
        <dbReference type="Proteomes" id="UP001385892"/>
    </source>
</evidence>
<accession>A0ABU8WHT5</accession>
<comment type="caution">
    <text evidence="1">The sequence shown here is derived from an EMBL/GenBank/DDBJ whole genome shotgun (WGS) entry which is preliminary data.</text>
</comment>